<organism evidence="1 2">
    <name type="scientific">Nocardioides aquaticus</name>
    <dbReference type="NCBI Taxonomy" id="160826"/>
    <lineage>
        <taxon>Bacteria</taxon>
        <taxon>Bacillati</taxon>
        <taxon>Actinomycetota</taxon>
        <taxon>Actinomycetes</taxon>
        <taxon>Propionibacteriales</taxon>
        <taxon>Nocardioidaceae</taxon>
        <taxon>Nocardioides</taxon>
    </lineage>
</organism>
<reference evidence="1 2" key="1">
    <citation type="submission" date="2021-05" db="EMBL/GenBank/DDBJ databases">
        <title>Complete genome of Nocardioides aquaticus KCTC 9944T isolated from meromictic and hypersaline Ekho Lake, Antarctica.</title>
        <authorList>
            <person name="Hwang K."/>
            <person name="Kim K.M."/>
            <person name="Choe H."/>
        </authorList>
    </citation>
    <scope>NUCLEOTIDE SEQUENCE [LARGE SCALE GENOMIC DNA]</scope>
    <source>
        <strain evidence="1 2">KCTC 9944</strain>
    </source>
</reference>
<sequence length="252" mass="28252">MFLAGSQRAQCLPRQVTALDQINDLTDLATWRDLVDLVLLADYRADALSELEGDLGPEFATFRDALNSRAVNDLSDRWERHAAAGERREDIWREVFNPIAKHSSTVCITDGYAAKNLYAALVREPAKTYQVGPQWFLTRVANTRVKSVHLACSADTIRTLPGGSLDEVVATISRWFTAQGTGTELTLHLVPGTFKHGRRIVFDDWVGFDLHNGMASFERPRIAEEVDLHPSTDLGRHGRKEFDYLVKDAITN</sequence>
<proteinExistence type="predicted"/>
<evidence type="ECO:0000313" key="2">
    <source>
        <dbReference type="Proteomes" id="UP000679307"/>
    </source>
</evidence>
<dbReference type="EMBL" id="CP075371">
    <property type="protein sequence ID" value="QVT81184.1"/>
    <property type="molecule type" value="Genomic_DNA"/>
</dbReference>
<protein>
    <submittedName>
        <fullName evidence="1">Uncharacterized protein</fullName>
    </submittedName>
</protein>
<evidence type="ECO:0000313" key="1">
    <source>
        <dbReference type="EMBL" id="QVT81184.1"/>
    </source>
</evidence>
<name>A0ABX8ELN6_9ACTN</name>
<keyword evidence="2" id="KW-1185">Reference proteome</keyword>
<dbReference type="Proteomes" id="UP000679307">
    <property type="component" value="Chromosome"/>
</dbReference>
<gene>
    <name evidence="1" type="ORF">ENKNEFLB_03592</name>
</gene>
<accession>A0ABX8ELN6</accession>